<feature type="region of interest" description="Disordered" evidence="1">
    <location>
        <begin position="28"/>
        <end position="57"/>
    </location>
</feature>
<sequence>MRHRGVDTGMTAVNAGMPRLATRQTLFVPQPRSSGSHETTVKAARGPRNGAGAEYMGPSLGARPLECHFSDHLQGHALNIVLMNSFPKHAKALRKENFRISAQTSLCV</sequence>
<feature type="compositionally biased region" description="Polar residues" evidence="1">
    <location>
        <begin position="28"/>
        <end position="38"/>
    </location>
</feature>
<dbReference type="EMBL" id="JAQOWY010000361">
    <property type="protein sequence ID" value="KAK1843368.1"/>
    <property type="molecule type" value="Genomic_DNA"/>
</dbReference>
<evidence type="ECO:0000313" key="3">
    <source>
        <dbReference type="Proteomes" id="UP001243330"/>
    </source>
</evidence>
<dbReference type="Proteomes" id="UP001243330">
    <property type="component" value="Unassembled WGS sequence"/>
</dbReference>
<proteinExistence type="predicted"/>
<reference evidence="2" key="1">
    <citation type="submission" date="2023-01" db="EMBL/GenBank/DDBJ databases">
        <title>Colletotrichum chrysophilum M932 genome sequence.</title>
        <authorList>
            <person name="Baroncelli R."/>
        </authorList>
    </citation>
    <scope>NUCLEOTIDE SEQUENCE</scope>
    <source>
        <strain evidence="2">M932</strain>
    </source>
</reference>
<keyword evidence="3" id="KW-1185">Reference proteome</keyword>
<name>A0AAD9A8G1_9PEZI</name>
<gene>
    <name evidence="2" type="ORF">CCHR01_13980</name>
</gene>
<dbReference type="AlphaFoldDB" id="A0AAD9A8G1"/>
<comment type="caution">
    <text evidence="2">The sequence shown here is derived from an EMBL/GenBank/DDBJ whole genome shotgun (WGS) entry which is preliminary data.</text>
</comment>
<protein>
    <submittedName>
        <fullName evidence="2">Uncharacterized protein</fullName>
    </submittedName>
</protein>
<evidence type="ECO:0000256" key="1">
    <source>
        <dbReference type="SAM" id="MobiDB-lite"/>
    </source>
</evidence>
<organism evidence="2 3">
    <name type="scientific">Colletotrichum chrysophilum</name>
    <dbReference type="NCBI Taxonomy" id="1836956"/>
    <lineage>
        <taxon>Eukaryota</taxon>
        <taxon>Fungi</taxon>
        <taxon>Dikarya</taxon>
        <taxon>Ascomycota</taxon>
        <taxon>Pezizomycotina</taxon>
        <taxon>Sordariomycetes</taxon>
        <taxon>Hypocreomycetidae</taxon>
        <taxon>Glomerellales</taxon>
        <taxon>Glomerellaceae</taxon>
        <taxon>Colletotrichum</taxon>
        <taxon>Colletotrichum gloeosporioides species complex</taxon>
    </lineage>
</organism>
<accession>A0AAD9A8G1</accession>
<evidence type="ECO:0000313" key="2">
    <source>
        <dbReference type="EMBL" id="KAK1843368.1"/>
    </source>
</evidence>